<dbReference type="EMBL" id="SPLM01000008">
    <property type="protein sequence ID" value="TMW66636.1"/>
    <property type="molecule type" value="Genomic_DNA"/>
</dbReference>
<feature type="region of interest" description="Disordered" evidence="1">
    <location>
        <begin position="1"/>
        <end position="32"/>
    </location>
</feature>
<dbReference type="GO" id="GO:0031267">
    <property type="term" value="F:small GTPase binding"/>
    <property type="evidence" value="ECO:0007669"/>
    <property type="project" value="TreeGrafter"/>
</dbReference>
<organism evidence="4 5">
    <name type="scientific">Pythium oligandrum</name>
    <name type="common">Mycoparasitic fungus</name>
    <dbReference type="NCBI Taxonomy" id="41045"/>
    <lineage>
        <taxon>Eukaryota</taxon>
        <taxon>Sar</taxon>
        <taxon>Stramenopiles</taxon>
        <taxon>Oomycota</taxon>
        <taxon>Peronosporomycetes</taxon>
        <taxon>Pythiales</taxon>
        <taxon>Pythiaceae</taxon>
        <taxon>Pythium</taxon>
    </lineage>
</organism>
<dbReference type="GO" id="GO:0005096">
    <property type="term" value="F:GTPase activator activity"/>
    <property type="evidence" value="ECO:0007669"/>
    <property type="project" value="TreeGrafter"/>
</dbReference>
<gene>
    <name evidence="4" type="ORF">Poli38472_014612</name>
</gene>
<feature type="domain" description="Rab-GAP TBC" evidence="3">
    <location>
        <begin position="165"/>
        <end position="361"/>
    </location>
</feature>
<comment type="caution">
    <text evidence="4">The sequence shown here is derived from an EMBL/GenBank/DDBJ whole genome shotgun (WGS) entry which is preliminary data.</text>
</comment>
<feature type="transmembrane region" description="Helical" evidence="2">
    <location>
        <begin position="404"/>
        <end position="431"/>
    </location>
</feature>
<feature type="transmembrane region" description="Helical" evidence="2">
    <location>
        <begin position="372"/>
        <end position="392"/>
    </location>
</feature>
<proteinExistence type="predicted"/>
<evidence type="ECO:0000256" key="2">
    <source>
        <dbReference type="SAM" id="Phobius"/>
    </source>
</evidence>
<dbReference type="SUPFAM" id="SSF47923">
    <property type="entry name" value="Ypt/Rab-GAP domain of gyp1p"/>
    <property type="match status" value="1"/>
</dbReference>
<dbReference type="Proteomes" id="UP000794436">
    <property type="component" value="Unassembled WGS sequence"/>
</dbReference>
<keyword evidence="2" id="KW-1133">Transmembrane helix</keyword>
<dbReference type="Gene3D" id="1.10.8.270">
    <property type="entry name" value="putative rabgap domain of human tbc1 domain family member 14 like domains"/>
    <property type="match status" value="1"/>
</dbReference>
<keyword evidence="5" id="KW-1185">Reference proteome</keyword>
<dbReference type="AlphaFoldDB" id="A0A8K1CN09"/>
<dbReference type="InterPro" id="IPR035969">
    <property type="entry name" value="Rab-GAP_TBC_sf"/>
</dbReference>
<name>A0A8K1CN09_PYTOL</name>
<reference evidence="4" key="1">
    <citation type="submission" date="2019-03" db="EMBL/GenBank/DDBJ databases">
        <title>Long read genome sequence of the mycoparasitic Pythium oligandrum ATCC 38472 isolated from sugarbeet rhizosphere.</title>
        <authorList>
            <person name="Gaulin E."/>
        </authorList>
    </citation>
    <scope>NUCLEOTIDE SEQUENCE</scope>
    <source>
        <strain evidence="4">ATCC 38472_TT</strain>
    </source>
</reference>
<dbReference type="InterPro" id="IPR000195">
    <property type="entry name" value="Rab-GAP-TBC_dom"/>
</dbReference>
<sequence>MSPTQRASSNGSSSDGESDRASRSSVERSTGDEALGRVKISLSLLQKPAAHGTRVTDAWYMLKGVKSGEVLYEPSDNDTIETVTAEAERLLDEEIYNQEMEDFYGFRVPPSGTSTWAHLRSYFDCREQRRIAEWEDAFDSQFFSVMSCRPPGSDYATVQRMARRGIPRHWRQRVYMAMSGATEKKESEASDYYASLVAQLASRDSVSFRQIELDIDRTFGHSHTKIATEAGRSVLRRVLKTYSMRNPAVGYCQGLNFIVGFLTLGVDEETAFWLLAVICEDLFPGYYIPTMADTQTDMLVIKQLIAEELPELDEFTSDVGLRRGCWLRIRSLLDIMLHAVLPSLPQLEGVAMAVLVFFGVDHVAEPHILSNALAAAFFGIEMGVVTVIWASSSFPSCFSVNEHSVSVMLAVVSGSSSSASPPASLFGLFILSLARTRVKLALDPAPVEWIQTKYTKLSREMRVTIETAMVFFAVGLRHAATDLV</sequence>
<feature type="compositionally biased region" description="Basic and acidic residues" evidence="1">
    <location>
        <begin position="17"/>
        <end position="32"/>
    </location>
</feature>
<dbReference type="SMART" id="SM00164">
    <property type="entry name" value="TBC"/>
    <property type="match status" value="1"/>
</dbReference>
<evidence type="ECO:0000313" key="4">
    <source>
        <dbReference type="EMBL" id="TMW66636.1"/>
    </source>
</evidence>
<keyword evidence="2" id="KW-0472">Membrane</keyword>
<protein>
    <recommendedName>
        <fullName evidence="3">Rab-GAP TBC domain-containing protein</fullName>
    </recommendedName>
</protein>
<dbReference type="PROSITE" id="PS50086">
    <property type="entry name" value="TBC_RABGAP"/>
    <property type="match status" value="1"/>
</dbReference>
<evidence type="ECO:0000259" key="3">
    <source>
        <dbReference type="PROSITE" id="PS50086"/>
    </source>
</evidence>
<dbReference type="PANTHER" id="PTHR47219">
    <property type="entry name" value="RAB GTPASE-ACTIVATING PROTEIN 1-LIKE"/>
    <property type="match status" value="1"/>
</dbReference>
<evidence type="ECO:0000313" key="5">
    <source>
        <dbReference type="Proteomes" id="UP000794436"/>
    </source>
</evidence>
<feature type="transmembrane region" description="Helical" evidence="2">
    <location>
        <begin position="335"/>
        <end position="360"/>
    </location>
</feature>
<dbReference type="PANTHER" id="PTHR47219:SF20">
    <property type="entry name" value="TBC1 DOMAIN FAMILY MEMBER 2B"/>
    <property type="match status" value="1"/>
</dbReference>
<keyword evidence="2" id="KW-0812">Transmembrane</keyword>
<dbReference type="OrthoDB" id="294251at2759"/>
<evidence type="ECO:0000256" key="1">
    <source>
        <dbReference type="SAM" id="MobiDB-lite"/>
    </source>
</evidence>
<dbReference type="Pfam" id="PF00566">
    <property type="entry name" value="RabGAP-TBC"/>
    <property type="match status" value="1"/>
</dbReference>
<accession>A0A8K1CN09</accession>
<dbReference type="FunFam" id="1.10.8.270:FF:000026">
    <property type="entry name" value="TBC (Tre-2/Bub2/Cdc16) domain family"/>
    <property type="match status" value="1"/>
</dbReference>
<dbReference type="InterPro" id="IPR050302">
    <property type="entry name" value="Rab_GAP_TBC_domain"/>
</dbReference>